<feature type="region of interest" description="Disordered" evidence="1">
    <location>
        <begin position="200"/>
        <end position="234"/>
    </location>
</feature>
<keyword evidence="2" id="KW-1185">Reference proteome</keyword>
<dbReference type="RefSeq" id="XP_070332053.1">
    <property type="nucleotide sequence ID" value="XM_070475952.1"/>
</dbReference>
<gene>
    <name evidence="3" type="primary">LOC139038024</name>
</gene>
<accession>A0ABM4IW51</accession>
<protein>
    <submittedName>
        <fullName evidence="3">Uncharacterized protein</fullName>
    </submittedName>
</protein>
<feature type="compositionally biased region" description="Low complexity" evidence="1">
    <location>
        <begin position="22"/>
        <end position="32"/>
    </location>
</feature>
<name>A0ABM4IW51_ODOVR</name>
<evidence type="ECO:0000313" key="3">
    <source>
        <dbReference type="RefSeq" id="XP_070332053.1"/>
    </source>
</evidence>
<feature type="region of interest" description="Disordered" evidence="1">
    <location>
        <begin position="1"/>
        <end position="32"/>
    </location>
</feature>
<reference evidence="2" key="1">
    <citation type="journal article" date="2022" name="J. Hered.">
        <title>A De Novo Chromosome-Level Genome Assembly of the White-Tailed Deer, Odocoileus Virginianus.</title>
        <authorList>
            <person name="London E.W."/>
            <person name="Roca A.L."/>
            <person name="Novakofski J.E."/>
            <person name="Mateus-Pinilla N.E."/>
        </authorList>
    </citation>
    <scope>NUCLEOTIDE SEQUENCE [LARGE SCALE GENOMIC DNA]</scope>
</reference>
<organism evidence="2 3">
    <name type="scientific">Odocoileus virginianus</name>
    <name type="common">White-tailed deer</name>
    <dbReference type="NCBI Taxonomy" id="9874"/>
    <lineage>
        <taxon>Eukaryota</taxon>
        <taxon>Metazoa</taxon>
        <taxon>Chordata</taxon>
        <taxon>Craniata</taxon>
        <taxon>Vertebrata</taxon>
        <taxon>Euteleostomi</taxon>
        <taxon>Mammalia</taxon>
        <taxon>Eutheria</taxon>
        <taxon>Laurasiatheria</taxon>
        <taxon>Artiodactyla</taxon>
        <taxon>Ruminantia</taxon>
        <taxon>Pecora</taxon>
        <taxon>Cervidae</taxon>
        <taxon>Odocoileinae</taxon>
        <taxon>Odocoileus</taxon>
    </lineage>
</organism>
<dbReference type="GeneID" id="139038024"/>
<dbReference type="Proteomes" id="UP001652640">
    <property type="component" value="Chromosome 1"/>
</dbReference>
<sequence>MGNHVTEKSRYTGSNRQRARRSASVLPPSSPVFLSDRRCKCPAVTPQREELFQEGRTESALTHRKGVRCRREAGSLAAETCSLPGSANREQPRKEPKTRELTTNPQLRLGQRSPSLGRKGRGLGRLQPRRWRGRVFPTSCVWWSHQPPPGWIVWRPLCGAELCGCPRSFCQTRIGGVGSLSHSQEETALAFLPRRRNMTCGQQQQPLPPPRKITNVGPCISSRRRTSPSSPSSARNVWSCLIVVTGLLDWPSLLLLRPRCRGHLPSPGLPRRRLGKESACQSANAEDLGGREGVGYLSGKNPLQSS</sequence>
<feature type="region of interest" description="Disordered" evidence="1">
    <location>
        <begin position="81"/>
        <end position="124"/>
    </location>
</feature>
<reference evidence="3" key="2">
    <citation type="submission" date="2025-08" db="UniProtKB">
        <authorList>
            <consortium name="RefSeq"/>
        </authorList>
    </citation>
    <scope>IDENTIFICATION</scope>
    <source>
        <tissue evidence="3">Tongue muscle</tissue>
    </source>
</reference>
<proteinExistence type="predicted"/>
<evidence type="ECO:0000313" key="2">
    <source>
        <dbReference type="Proteomes" id="UP001652640"/>
    </source>
</evidence>
<feature type="compositionally biased region" description="Basic and acidic residues" evidence="1">
    <location>
        <begin position="90"/>
        <end position="100"/>
    </location>
</feature>
<feature type="compositionally biased region" description="Basic and acidic residues" evidence="1">
    <location>
        <begin position="1"/>
        <end position="10"/>
    </location>
</feature>
<evidence type="ECO:0000256" key="1">
    <source>
        <dbReference type="SAM" id="MobiDB-lite"/>
    </source>
</evidence>
<feature type="region of interest" description="Disordered" evidence="1">
    <location>
        <begin position="265"/>
        <end position="306"/>
    </location>
</feature>